<keyword evidence="1" id="KW-0479">Metal-binding</keyword>
<accession>J9DRA0</accession>
<comment type="caution">
    <text evidence="3">The sequence shown here is derived from an EMBL/GenBank/DDBJ whole genome shotgun (WGS) entry which is preliminary data.</text>
</comment>
<evidence type="ECO:0008006" key="5">
    <source>
        <dbReference type="Google" id="ProtNLM"/>
    </source>
</evidence>
<dbReference type="EMBL" id="AFBI03000010">
    <property type="protein sequence ID" value="EJW05075.1"/>
    <property type="molecule type" value="Genomic_DNA"/>
</dbReference>
<sequence length="51" mass="6040">MSDITQPTMYICYDCKREQSLQNKTAVKCEYCSCRIFIKPRNSIPTQYLAR</sequence>
<name>J9DRA0_EDHAE</name>
<evidence type="ECO:0000256" key="2">
    <source>
        <dbReference type="ARBA" id="ARBA00022833"/>
    </source>
</evidence>
<dbReference type="InterPro" id="IPR029040">
    <property type="entry name" value="RPABC4/Spt4"/>
</dbReference>
<dbReference type="SUPFAM" id="SSF63393">
    <property type="entry name" value="RNA polymerase subunits"/>
    <property type="match status" value="1"/>
</dbReference>
<dbReference type="InterPro" id="IPR006591">
    <property type="entry name" value="RNAP_P/RPABC4"/>
</dbReference>
<keyword evidence="2" id="KW-0862">Zinc</keyword>
<dbReference type="VEuPathDB" id="MicrosporidiaDB:EDEG_00856"/>
<dbReference type="InParanoid" id="J9DRA0"/>
<organism evidence="3 4">
    <name type="scientific">Edhazardia aedis (strain USNM 41457)</name>
    <name type="common">Microsporidian parasite</name>
    <dbReference type="NCBI Taxonomy" id="1003232"/>
    <lineage>
        <taxon>Eukaryota</taxon>
        <taxon>Fungi</taxon>
        <taxon>Fungi incertae sedis</taxon>
        <taxon>Microsporidia</taxon>
        <taxon>Edhazardia</taxon>
    </lineage>
</organism>
<dbReference type="Proteomes" id="UP000003163">
    <property type="component" value="Unassembled WGS sequence"/>
</dbReference>
<gene>
    <name evidence="3" type="ORF">EDEG_00856</name>
</gene>
<dbReference type="GO" id="GO:0003899">
    <property type="term" value="F:DNA-directed RNA polymerase activity"/>
    <property type="evidence" value="ECO:0007669"/>
    <property type="project" value="InterPro"/>
</dbReference>
<dbReference type="SMART" id="SM00659">
    <property type="entry name" value="RPOLCX"/>
    <property type="match status" value="1"/>
</dbReference>
<reference evidence="3 4" key="1">
    <citation type="submission" date="2011-08" db="EMBL/GenBank/DDBJ databases">
        <authorList>
            <person name="Liu Z.J."/>
            <person name="Shi F.L."/>
            <person name="Lu J.Q."/>
            <person name="Li M."/>
            <person name="Wang Z.L."/>
        </authorList>
    </citation>
    <scope>NUCLEOTIDE SEQUENCE [LARGE SCALE GENOMIC DNA]</scope>
    <source>
        <strain evidence="3 4">USNM 41457</strain>
    </source>
</reference>
<dbReference type="AlphaFoldDB" id="J9DRA0"/>
<evidence type="ECO:0000256" key="1">
    <source>
        <dbReference type="ARBA" id="ARBA00022723"/>
    </source>
</evidence>
<keyword evidence="4" id="KW-1185">Reference proteome</keyword>
<dbReference type="Gene3D" id="2.20.28.30">
    <property type="entry name" value="RNA polymerase ii, chain L"/>
    <property type="match status" value="1"/>
</dbReference>
<dbReference type="HOGENOM" id="CLU_3106318_0_0_1"/>
<evidence type="ECO:0000313" key="3">
    <source>
        <dbReference type="EMBL" id="EJW05075.1"/>
    </source>
</evidence>
<dbReference type="Pfam" id="PF03604">
    <property type="entry name" value="Zn_ribbon_RPAB4"/>
    <property type="match status" value="1"/>
</dbReference>
<evidence type="ECO:0000313" key="4">
    <source>
        <dbReference type="Proteomes" id="UP000003163"/>
    </source>
</evidence>
<dbReference type="GO" id="GO:0006351">
    <property type="term" value="P:DNA-templated transcription"/>
    <property type="evidence" value="ECO:0007669"/>
    <property type="project" value="InterPro"/>
</dbReference>
<dbReference type="GO" id="GO:0003677">
    <property type="term" value="F:DNA binding"/>
    <property type="evidence" value="ECO:0007669"/>
    <property type="project" value="InterPro"/>
</dbReference>
<reference evidence="4" key="2">
    <citation type="submission" date="2015-07" db="EMBL/GenBank/DDBJ databases">
        <title>Contrasting host-pathogen interactions and genome evolution in two generalist and specialist microsporidian pathogens of mosquitoes.</title>
        <authorList>
            <consortium name="The Broad Institute Genomics Platform"/>
            <consortium name="The Broad Institute Genome Sequencing Center for Infectious Disease"/>
            <person name="Cuomo C.A."/>
            <person name="Sanscrainte N.D."/>
            <person name="Goldberg J.M."/>
            <person name="Heiman D."/>
            <person name="Young S."/>
            <person name="Zeng Q."/>
            <person name="Becnel J.J."/>
            <person name="Birren B.W."/>
        </authorList>
    </citation>
    <scope>NUCLEOTIDE SEQUENCE [LARGE SCALE GENOMIC DNA]</scope>
    <source>
        <strain evidence="4">USNM 41457</strain>
    </source>
</reference>
<proteinExistence type="predicted"/>
<protein>
    <recommendedName>
        <fullName evidence="5">DNA-directed RNA polymerase I, II, and III subunit RPABC4</fullName>
    </recommendedName>
</protein>
<dbReference type="GO" id="GO:0046872">
    <property type="term" value="F:metal ion binding"/>
    <property type="evidence" value="ECO:0007669"/>
    <property type="project" value="UniProtKB-KW"/>
</dbReference>